<accession>A0A833YWN7</accession>
<proteinExistence type="predicted"/>
<comment type="caution">
    <text evidence="2">The sequence shown here is derived from an EMBL/GenBank/DDBJ whole genome shotgun (WGS) entry which is preliminary data.</text>
</comment>
<evidence type="ECO:0000256" key="1">
    <source>
        <dbReference type="SAM" id="MobiDB-lite"/>
    </source>
</evidence>
<dbReference type="EMBL" id="JABVXQ010000013">
    <property type="protein sequence ID" value="KAF6081869.1"/>
    <property type="molecule type" value="Genomic_DNA"/>
</dbReference>
<reference evidence="2 3" key="1">
    <citation type="journal article" date="2020" name="Nature">
        <title>Six reference-quality genomes reveal evolution of bat adaptations.</title>
        <authorList>
            <person name="Jebb D."/>
            <person name="Huang Z."/>
            <person name="Pippel M."/>
            <person name="Hughes G.M."/>
            <person name="Lavrichenko K."/>
            <person name="Devanna P."/>
            <person name="Winkler S."/>
            <person name="Jermiin L.S."/>
            <person name="Skirmuntt E.C."/>
            <person name="Katzourakis A."/>
            <person name="Burkitt-Gray L."/>
            <person name="Ray D.A."/>
            <person name="Sullivan K.A.M."/>
            <person name="Roscito J.G."/>
            <person name="Kirilenko B.M."/>
            <person name="Davalos L.M."/>
            <person name="Corthals A.P."/>
            <person name="Power M.L."/>
            <person name="Jones G."/>
            <person name="Ransome R.D."/>
            <person name="Dechmann D.K.N."/>
            <person name="Locatelli A.G."/>
            <person name="Puechmaille S.J."/>
            <person name="Fedrigo O."/>
            <person name="Jarvis E.D."/>
            <person name="Hiller M."/>
            <person name="Vernes S.C."/>
            <person name="Myers E.W."/>
            <person name="Teeling E.C."/>
        </authorList>
    </citation>
    <scope>NUCLEOTIDE SEQUENCE [LARGE SCALE GENOMIC DNA]</scope>
    <source>
        <strain evidence="2">Bat1K_MPI-CBG_1</strain>
    </source>
</reference>
<organism evidence="2 3">
    <name type="scientific">Phyllostomus discolor</name>
    <name type="common">pale spear-nosed bat</name>
    <dbReference type="NCBI Taxonomy" id="89673"/>
    <lineage>
        <taxon>Eukaryota</taxon>
        <taxon>Metazoa</taxon>
        <taxon>Chordata</taxon>
        <taxon>Craniata</taxon>
        <taxon>Vertebrata</taxon>
        <taxon>Euteleostomi</taxon>
        <taxon>Mammalia</taxon>
        <taxon>Eutheria</taxon>
        <taxon>Laurasiatheria</taxon>
        <taxon>Chiroptera</taxon>
        <taxon>Yangochiroptera</taxon>
        <taxon>Phyllostomidae</taxon>
        <taxon>Phyllostominae</taxon>
        <taxon>Phyllostomus</taxon>
    </lineage>
</organism>
<evidence type="ECO:0000313" key="2">
    <source>
        <dbReference type="EMBL" id="KAF6081869.1"/>
    </source>
</evidence>
<gene>
    <name evidence="2" type="ORF">HJG60_008870</name>
</gene>
<evidence type="ECO:0000313" key="3">
    <source>
        <dbReference type="Proteomes" id="UP000664940"/>
    </source>
</evidence>
<dbReference type="Proteomes" id="UP000664940">
    <property type="component" value="Unassembled WGS sequence"/>
</dbReference>
<feature type="region of interest" description="Disordered" evidence="1">
    <location>
        <begin position="108"/>
        <end position="132"/>
    </location>
</feature>
<name>A0A833YWN7_9CHIR</name>
<feature type="region of interest" description="Disordered" evidence="1">
    <location>
        <begin position="1"/>
        <end position="92"/>
    </location>
</feature>
<dbReference type="AlphaFoldDB" id="A0A833YWN7"/>
<protein>
    <submittedName>
        <fullName evidence="2">Uncharacterized protein</fullName>
    </submittedName>
</protein>
<sequence>MQGHGAEGGATERPGQQLQLKPRCRVPESQPGSSHLSHCRPGTGEWAGSASSEMGWGGAQGEVGPRQRLRGSPVNDSVSWGGPAGSPIPEAQAKPAVECEANVLRQVPHFTPPMRPTLPHTRSLGPERGAGPLSSVMLQAKVWLR</sequence>